<keyword evidence="6" id="KW-1185">Reference proteome</keyword>
<dbReference type="PANTHER" id="PTHR12346">
    <property type="entry name" value="SIN3B-RELATED"/>
    <property type="match status" value="1"/>
</dbReference>
<evidence type="ECO:0000313" key="5">
    <source>
        <dbReference type="EMBL" id="KAJ7603113.1"/>
    </source>
</evidence>
<accession>A0AAD7AXE3</accession>
<comment type="caution">
    <text evidence="5">The sequence shown here is derived from an EMBL/GenBank/DDBJ whole genome shotgun (WGS) entry which is preliminary data.</text>
</comment>
<dbReference type="GO" id="GO:0070822">
    <property type="term" value="C:Sin3-type complex"/>
    <property type="evidence" value="ECO:0007669"/>
    <property type="project" value="TreeGrafter"/>
</dbReference>
<comment type="subcellular location">
    <subcellularLocation>
        <location evidence="1 4">Nucleus</location>
    </subcellularLocation>
</comment>
<dbReference type="EMBL" id="JARKIF010000174">
    <property type="protein sequence ID" value="KAJ7603113.1"/>
    <property type="molecule type" value="Genomic_DNA"/>
</dbReference>
<dbReference type="PANTHER" id="PTHR12346:SF0">
    <property type="entry name" value="SIN3A, ISOFORM G"/>
    <property type="match status" value="1"/>
</dbReference>
<evidence type="ECO:0000256" key="3">
    <source>
        <dbReference type="ARBA" id="ARBA00023242"/>
    </source>
</evidence>
<dbReference type="Pfam" id="PF02671">
    <property type="entry name" value="PAH"/>
    <property type="match status" value="1"/>
</dbReference>
<evidence type="ECO:0000256" key="1">
    <source>
        <dbReference type="ARBA" id="ARBA00004123"/>
    </source>
</evidence>
<dbReference type="Proteomes" id="UP001221142">
    <property type="component" value="Unassembled WGS sequence"/>
</dbReference>
<dbReference type="GO" id="GO:0003714">
    <property type="term" value="F:transcription corepressor activity"/>
    <property type="evidence" value="ECO:0007669"/>
    <property type="project" value="InterPro"/>
</dbReference>
<evidence type="ECO:0000256" key="2">
    <source>
        <dbReference type="ARBA" id="ARBA00022491"/>
    </source>
</evidence>
<proteinExistence type="predicted"/>
<name>A0AAD7AXE3_9AGAR</name>
<organism evidence="5 6">
    <name type="scientific">Roridomyces roridus</name>
    <dbReference type="NCBI Taxonomy" id="1738132"/>
    <lineage>
        <taxon>Eukaryota</taxon>
        <taxon>Fungi</taxon>
        <taxon>Dikarya</taxon>
        <taxon>Basidiomycota</taxon>
        <taxon>Agaricomycotina</taxon>
        <taxon>Agaricomycetes</taxon>
        <taxon>Agaricomycetidae</taxon>
        <taxon>Agaricales</taxon>
        <taxon>Marasmiineae</taxon>
        <taxon>Mycenaceae</taxon>
        <taxon>Roridomyces</taxon>
    </lineage>
</organism>
<evidence type="ECO:0000256" key="4">
    <source>
        <dbReference type="PROSITE-ProRule" id="PRU00810"/>
    </source>
</evidence>
<gene>
    <name evidence="5" type="ORF">FB45DRAFT_772681</name>
</gene>
<dbReference type="Gene3D" id="1.20.1160.11">
    <property type="entry name" value="Paired amphipathic helix"/>
    <property type="match status" value="2"/>
</dbReference>
<dbReference type="FunFam" id="1.20.1160.11:FF:000001">
    <property type="entry name" value="Paired amphipathic helix protein Sin3"/>
    <property type="match status" value="1"/>
</dbReference>
<dbReference type="InterPro" id="IPR003822">
    <property type="entry name" value="PAH"/>
</dbReference>
<protein>
    <submittedName>
        <fullName evidence="5">Paired amphipathic helix</fullName>
    </submittedName>
</protein>
<dbReference type="SUPFAM" id="SSF47762">
    <property type="entry name" value="PAH2 domain"/>
    <property type="match status" value="2"/>
</dbReference>
<dbReference type="InterPro" id="IPR039774">
    <property type="entry name" value="Sin3-like"/>
</dbReference>
<dbReference type="GO" id="GO:0000122">
    <property type="term" value="P:negative regulation of transcription by RNA polymerase II"/>
    <property type="evidence" value="ECO:0007669"/>
    <property type="project" value="TreeGrafter"/>
</dbReference>
<keyword evidence="3 4" id="KW-0539">Nucleus</keyword>
<dbReference type="AlphaFoldDB" id="A0AAD7AXE3"/>
<sequence>MSASASQSAVQPAPIQQPPLNVVDALRYLEKVKKQCKGQPEVYDHFLEVMMDFKNQVIDTPNVVERLCQLFHRTPRLIEGFNTFLPVGYHIDGSTKGIITLTTPTETITHDLSQFFVDDVPTGAHKPAVSRSAQPTASGSGKLNVADALSYLDAVRNQYSTQPEVYDTFLDVMMDFKSQKCVFFA</sequence>
<keyword evidence="2" id="KW-0678">Repressor</keyword>
<evidence type="ECO:0000313" key="6">
    <source>
        <dbReference type="Proteomes" id="UP001221142"/>
    </source>
</evidence>
<dbReference type="PROSITE" id="PS51477">
    <property type="entry name" value="PAH"/>
    <property type="match status" value="2"/>
</dbReference>
<reference evidence="5" key="1">
    <citation type="submission" date="2023-03" db="EMBL/GenBank/DDBJ databases">
        <title>Massive genome expansion in bonnet fungi (Mycena s.s.) driven by repeated elements and novel gene families across ecological guilds.</title>
        <authorList>
            <consortium name="Lawrence Berkeley National Laboratory"/>
            <person name="Harder C.B."/>
            <person name="Miyauchi S."/>
            <person name="Viragh M."/>
            <person name="Kuo A."/>
            <person name="Thoen E."/>
            <person name="Andreopoulos B."/>
            <person name="Lu D."/>
            <person name="Skrede I."/>
            <person name="Drula E."/>
            <person name="Henrissat B."/>
            <person name="Morin E."/>
            <person name="Kohler A."/>
            <person name="Barry K."/>
            <person name="LaButti K."/>
            <person name="Morin E."/>
            <person name="Salamov A."/>
            <person name="Lipzen A."/>
            <person name="Mereny Z."/>
            <person name="Hegedus B."/>
            <person name="Baldrian P."/>
            <person name="Stursova M."/>
            <person name="Weitz H."/>
            <person name="Taylor A."/>
            <person name="Grigoriev I.V."/>
            <person name="Nagy L.G."/>
            <person name="Martin F."/>
            <person name="Kauserud H."/>
        </authorList>
    </citation>
    <scope>NUCLEOTIDE SEQUENCE</scope>
    <source>
        <strain evidence="5">9284</strain>
    </source>
</reference>
<dbReference type="InterPro" id="IPR036600">
    <property type="entry name" value="PAH_sf"/>
</dbReference>